<name>A0A6M3IZT7_9ZZZZ</name>
<dbReference type="AlphaFoldDB" id="A0A6M3IZT7"/>
<gene>
    <name evidence="1" type="ORF">MM415B00713_0018</name>
</gene>
<reference evidence="1" key="1">
    <citation type="submission" date="2020-03" db="EMBL/GenBank/DDBJ databases">
        <title>The deep terrestrial virosphere.</title>
        <authorList>
            <person name="Holmfeldt K."/>
            <person name="Nilsson E."/>
            <person name="Simone D."/>
            <person name="Lopez-Fernandez M."/>
            <person name="Wu X."/>
            <person name="de Brujin I."/>
            <person name="Lundin D."/>
            <person name="Andersson A."/>
            <person name="Bertilsson S."/>
            <person name="Dopson M."/>
        </authorList>
    </citation>
    <scope>NUCLEOTIDE SEQUENCE</scope>
    <source>
        <strain evidence="1">MM415B00713</strain>
    </source>
</reference>
<sequence>MLIMLMPEQISNRWDAIRYAIERAVPPTVITSPEVMNNLLMSLLDGAAQCWISCKNQEDQSVDAILVTTVTEDFLSGTRTLMLYSLFGINPLDDVAYLEGFETLKKYARINRCIKLTVYTNVSRVVEMASKFGWDVEWMFLSYTL</sequence>
<dbReference type="EMBL" id="MT141483">
    <property type="protein sequence ID" value="QJA62848.1"/>
    <property type="molecule type" value="Genomic_DNA"/>
</dbReference>
<proteinExistence type="predicted"/>
<accession>A0A6M3IZT7</accession>
<organism evidence="1">
    <name type="scientific">viral metagenome</name>
    <dbReference type="NCBI Taxonomy" id="1070528"/>
    <lineage>
        <taxon>unclassified sequences</taxon>
        <taxon>metagenomes</taxon>
        <taxon>organismal metagenomes</taxon>
    </lineage>
</organism>
<protein>
    <submittedName>
        <fullName evidence="1">Uncharacterized protein</fullName>
    </submittedName>
</protein>
<evidence type="ECO:0000313" key="1">
    <source>
        <dbReference type="EMBL" id="QJA62848.1"/>
    </source>
</evidence>